<comment type="subcellular location">
    <subcellularLocation>
        <location evidence="1">Cell outer membrane</location>
        <topology evidence="1">Multi-pass membrane protein</topology>
    </subcellularLocation>
</comment>
<accession>A0ABQ4Q5M6</accession>
<keyword evidence="10" id="KW-0998">Cell outer membrane</keyword>
<dbReference type="EMBL" id="BPMK01000009">
    <property type="protein sequence ID" value="GIZ52359.1"/>
    <property type="molecule type" value="Genomic_DNA"/>
</dbReference>
<keyword evidence="4" id="KW-1134">Transmembrane beta strand</keyword>
<evidence type="ECO:0000256" key="2">
    <source>
        <dbReference type="ARBA" id="ARBA00011233"/>
    </source>
</evidence>
<dbReference type="CDD" id="cd00342">
    <property type="entry name" value="gram_neg_porins"/>
    <property type="match status" value="1"/>
</dbReference>
<evidence type="ECO:0000259" key="12">
    <source>
        <dbReference type="Pfam" id="PF13609"/>
    </source>
</evidence>
<keyword evidence="6 11" id="KW-0732">Signal</keyword>
<feature type="domain" description="Porin" evidence="12">
    <location>
        <begin position="12"/>
        <end position="333"/>
    </location>
</feature>
<keyword evidence="3" id="KW-0813">Transport</keyword>
<protein>
    <submittedName>
        <fullName evidence="13">Porin</fullName>
    </submittedName>
</protein>
<feature type="chain" id="PRO_5045480995" evidence="11">
    <location>
        <begin position="22"/>
        <end position="351"/>
    </location>
</feature>
<evidence type="ECO:0000256" key="4">
    <source>
        <dbReference type="ARBA" id="ARBA00022452"/>
    </source>
</evidence>
<evidence type="ECO:0000256" key="3">
    <source>
        <dbReference type="ARBA" id="ARBA00022448"/>
    </source>
</evidence>
<dbReference type="Pfam" id="PF13609">
    <property type="entry name" value="Porin_4"/>
    <property type="match status" value="1"/>
</dbReference>
<evidence type="ECO:0000256" key="10">
    <source>
        <dbReference type="ARBA" id="ARBA00023237"/>
    </source>
</evidence>
<dbReference type="InterPro" id="IPR050298">
    <property type="entry name" value="Gram-neg_bact_OMP"/>
</dbReference>
<dbReference type="PANTHER" id="PTHR34501:SF9">
    <property type="entry name" value="MAJOR OUTER MEMBRANE PROTEIN P.IA"/>
    <property type="match status" value="1"/>
</dbReference>
<evidence type="ECO:0000256" key="6">
    <source>
        <dbReference type="ARBA" id="ARBA00022729"/>
    </source>
</evidence>
<reference evidence="13 14" key="1">
    <citation type="journal article" date="2022" name="Int. J. Syst. Evol. Microbiol.">
        <title>Noviherbaspirillum aridicola sp. nov., isolated from an arid soil in Pakistan.</title>
        <authorList>
            <person name="Khan I.U."/>
            <person name="Saqib M."/>
            <person name="Amin A."/>
            <person name="Hussain F."/>
            <person name="Li L."/>
            <person name="Liu Y.H."/>
            <person name="Fang B.Z."/>
            <person name="Ahmed I."/>
            <person name="Li W.J."/>
        </authorList>
    </citation>
    <scope>NUCLEOTIDE SEQUENCE [LARGE SCALE GENOMIC DNA]</scope>
    <source>
        <strain evidence="13 14">NCCP-691</strain>
    </source>
</reference>
<comment type="subunit">
    <text evidence="2">Homotrimer.</text>
</comment>
<evidence type="ECO:0000256" key="7">
    <source>
        <dbReference type="ARBA" id="ARBA00023065"/>
    </source>
</evidence>
<dbReference type="InterPro" id="IPR023614">
    <property type="entry name" value="Porin_dom_sf"/>
</dbReference>
<organism evidence="13 14">
    <name type="scientific">Noviherbaspirillum aridicola</name>
    <dbReference type="NCBI Taxonomy" id="2849687"/>
    <lineage>
        <taxon>Bacteria</taxon>
        <taxon>Pseudomonadati</taxon>
        <taxon>Pseudomonadota</taxon>
        <taxon>Betaproteobacteria</taxon>
        <taxon>Burkholderiales</taxon>
        <taxon>Oxalobacteraceae</taxon>
        <taxon>Noviherbaspirillum</taxon>
    </lineage>
</organism>
<keyword evidence="5" id="KW-0812">Transmembrane</keyword>
<keyword evidence="9" id="KW-0472">Membrane</keyword>
<keyword evidence="7" id="KW-0406">Ion transport</keyword>
<gene>
    <name evidence="13" type="ORF">NCCP691_23730</name>
</gene>
<evidence type="ECO:0000313" key="13">
    <source>
        <dbReference type="EMBL" id="GIZ52359.1"/>
    </source>
</evidence>
<dbReference type="Gene3D" id="2.40.160.10">
    <property type="entry name" value="Porin"/>
    <property type="match status" value="1"/>
</dbReference>
<dbReference type="Proteomes" id="UP000887222">
    <property type="component" value="Unassembled WGS sequence"/>
</dbReference>
<sequence length="351" mass="36861">MKKITAALGILSCALAGSAAAQTNVTVGGLVDVFAGSVQYSGEAGRRAVVNSGGMTTSWFGFKGNEDLGGGLKAEFALTGFFQGDTGASGRFGGDTLFSRDANVALAGGFGRVELGRGLAPNFLPTVLFNPFGDSFSFSPLVIHGNVPTFAADGSLRWGSTNAADTGWSNQIIYTTPKLGGLTANVHYQFGEQAGDTGINNVGINALYFNGPIGLTAFYHDAELRNPIPAVSATRQKTVMVGGSYDFKVVKAFATWQRNKNELATTGAEASTDKLYSLGLSAPVGNGNVLAAYANTKRDLVAAADTKRNTFSVGYDYFLSKRTDVYGVVMADKLEGFDRETSVGLGIRHRF</sequence>
<dbReference type="RefSeq" id="WP_220808595.1">
    <property type="nucleotide sequence ID" value="NZ_BPMK01000009.1"/>
</dbReference>
<evidence type="ECO:0000256" key="11">
    <source>
        <dbReference type="SAM" id="SignalP"/>
    </source>
</evidence>
<evidence type="ECO:0000256" key="9">
    <source>
        <dbReference type="ARBA" id="ARBA00023136"/>
    </source>
</evidence>
<dbReference type="PANTHER" id="PTHR34501">
    <property type="entry name" value="PROTEIN YDDL-RELATED"/>
    <property type="match status" value="1"/>
</dbReference>
<keyword evidence="8" id="KW-0626">Porin</keyword>
<evidence type="ECO:0000313" key="14">
    <source>
        <dbReference type="Proteomes" id="UP000887222"/>
    </source>
</evidence>
<dbReference type="SUPFAM" id="SSF56935">
    <property type="entry name" value="Porins"/>
    <property type="match status" value="1"/>
</dbReference>
<comment type="caution">
    <text evidence="13">The sequence shown here is derived from an EMBL/GenBank/DDBJ whole genome shotgun (WGS) entry which is preliminary data.</text>
</comment>
<feature type="signal peptide" evidence="11">
    <location>
        <begin position="1"/>
        <end position="21"/>
    </location>
</feature>
<evidence type="ECO:0000256" key="1">
    <source>
        <dbReference type="ARBA" id="ARBA00004571"/>
    </source>
</evidence>
<name>A0ABQ4Q5M6_9BURK</name>
<dbReference type="InterPro" id="IPR033900">
    <property type="entry name" value="Gram_neg_porin_domain"/>
</dbReference>
<evidence type="ECO:0000256" key="5">
    <source>
        <dbReference type="ARBA" id="ARBA00022692"/>
    </source>
</evidence>
<evidence type="ECO:0000256" key="8">
    <source>
        <dbReference type="ARBA" id="ARBA00023114"/>
    </source>
</evidence>
<proteinExistence type="predicted"/>
<keyword evidence="14" id="KW-1185">Reference proteome</keyword>